<reference evidence="1" key="1">
    <citation type="journal article" date="2019" name="Sci. Rep.">
        <title>Draft genome of Tanacetum cinerariifolium, the natural source of mosquito coil.</title>
        <authorList>
            <person name="Yamashiro T."/>
            <person name="Shiraishi A."/>
            <person name="Satake H."/>
            <person name="Nakayama K."/>
        </authorList>
    </citation>
    <scope>NUCLEOTIDE SEQUENCE</scope>
</reference>
<keyword evidence="1" id="KW-0548">Nucleotidyltransferase</keyword>
<dbReference type="GO" id="GO:0003964">
    <property type="term" value="F:RNA-directed DNA polymerase activity"/>
    <property type="evidence" value="ECO:0007669"/>
    <property type="project" value="UniProtKB-KW"/>
</dbReference>
<dbReference type="AlphaFoldDB" id="A0A699WZE9"/>
<dbReference type="EMBL" id="BKCJ011783749">
    <property type="protein sequence ID" value="GFD52549.1"/>
    <property type="molecule type" value="Genomic_DNA"/>
</dbReference>
<keyword evidence="1" id="KW-0695">RNA-directed DNA polymerase</keyword>
<evidence type="ECO:0000313" key="1">
    <source>
        <dbReference type="EMBL" id="GFD52549.1"/>
    </source>
</evidence>
<sequence>MEDELRSLKLRDTNIVVYTLRFNELVILCPEAIPIEKKKVEAYIKGLPENIKGEVTSSRPVNLNVTVRMAHTLMEQKIKAKAERIAEGNKRK</sequence>
<name>A0A699WZE9_TANCI</name>
<gene>
    <name evidence="1" type="ORF">Tci_924518</name>
</gene>
<proteinExistence type="predicted"/>
<accession>A0A699WZE9</accession>
<protein>
    <submittedName>
        <fullName evidence="1">Reverse transcriptase domain-containing protein</fullName>
    </submittedName>
</protein>
<keyword evidence="1" id="KW-0808">Transferase</keyword>
<organism evidence="1">
    <name type="scientific">Tanacetum cinerariifolium</name>
    <name type="common">Dalmatian daisy</name>
    <name type="synonym">Chrysanthemum cinerariifolium</name>
    <dbReference type="NCBI Taxonomy" id="118510"/>
    <lineage>
        <taxon>Eukaryota</taxon>
        <taxon>Viridiplantae</taxon>
        <taxon>Streptophyta</taxon>
        <taxon>Embryophyta</taxon>
        <taxon>Tracheophyta</taxon>
        <taxon>Spermatophyta</taxon>
        <taxon>Magnoliopsida</taxon>
        <taxon>eudicotyledons</taxon>
        <taxon>Gunneridae</taxon>
        <taxon>Pentapetalae</taxon>
        <taxon>asterids</taxon>
        <taxon>campanulids</taxon>
        <taxon>Asterales</taxon>
        <taxon>Asteraceae</taxon>
        <taxon>Asteroideae</taxon>
        <taxon>Anthemideae</taxon>
        <taxon>Anthemidinae</taxon>
        <taxon>Tanacetum</taxon>
    </lineage>
</organism>
<comment type="caution">
    <text evidence="1">The sequence shown here is derived from an EMBL/GenBank/DDBJ whole genome shotgun (WGS) entry which is preliminary data.</text>
</comment>